<dbReference type="GO" id="GO:0006355">
    <property type="term" value="P:regulation of DNA-templated transcription"/>
    <property type="evidence" value="ECO:0007669"/>
    <property type="project" value="InterPro"/>
</dbReference>
<dbReference type="SUPFAM" id="SSF46894">
    <property type="entry name" value="C-terminal effector domain of the bipartite response regulators"/>
    <property type="match status" value="1"/>
</dbReference>
<dbReference type="Pfam" id="PF00196">
    <property type="entry name" value="GerE"/>
    <property type="match status" value="1"/>
</dbReference>
<dbReference type="Proteomes" id="UP000244162">
    <property type="component" value="Unassembled WGS sequence"/>
</dbReference>
<dbReference type="OrthoDB" id="7449597at2"/>
<sequence>MLNMLMEPIATLTSREAQVLNLVAQGSSAKEVALILDMAPRTVEKHLDHIRLKMRAKNRAHMVAKAIASGLLPNI</sequence>
<dbReference type="PANTHER" id="PTHR44688:SF16">
    <property type="entry name" value="DNA-BINDING TRANSCRIPTIONAL ACTIVATOR DEVR_DOSR"/>
    <property type="match status" value="1"/>
</dbReference>
<keyword evidence="2" id="KW-0238">DNA-binding</keyword>
<dbReference type="InterPro" id="IPR016032">
    <property type="entry name" value="Sig_transdc_resp-reg_C-effctor"/>
</dbReference>
<dbReference type="PROSITE" id="PS50043">
    <property type="entry name" value="HTH_LUXR_2"/>
    <property type="match status" value="1"/>
</dbReference>
<evidence type="ECO:0000313" key="6">
    <source>
        <dbReference type="Proteomes" id="UP000244162"/>
    </source>
</evidence>
<accession>A0A2T5G074</accession>
<evidence type="ECO:0000256" key="2">
    <source>
        <dbReference type="ARBA" id="ARBA00023125"/>
    </source>
</evidence>
<protein>
    <submittedName>
        <fullName evidence="5">Helix-turn-helix transcriptional regulator</fullName>
    </submittedName>
</protein>
<keyword evidence="6" id="KW-1185">Reference proteome</keyword>
<dbReference type="GO" id="GO:0003677">
    <property type="term" value="F:DNA binding"/>
    <property type="evidence" value="ECO:0007669"/>
    <property type="project" value="UniProtKB-KW"/>
</dbReference>
<dbReference type="InterPro" id="IPR000792">
    <property type="entry name" value="Tscrpt_reg_LuxR_C"/>
</dbReference>
<evidence type="ECO:0000313" key="5">
    <source>
        <dbReference type="EMBL" id="PTQ12356.1"/>
    </source>
</evidence>
<dbReference type="PANTHER" id="PTHR44688">
    <property type="entry name" value="DNA-BINDING TRANSCRIPTIONAL ACTIVATOR DEVR_DOSR"/>
    <property type="match status" value="1"/>
</dbReference>
<dbReference type="SMART" id="SM00421">
    <property type="entry name" value="HTH_LUXR"/>
    <property type="match status" value="1"/>
</dbReference>
<organism evidence="5 6">
    <name type="scientific">Sphingomonas oleivorans</name>
    <dbReference type="NCBI Taxonomy" id="1735121"/>
    <lineage>
        <taxon>Bacteria</taxon>
        <taxon>Pseudomonadati</taxon>
        <taxon>Pseudomonadota</taxon>
        <taxon>Alphaproteobacteria</taxon>
        <taxon>Sphingomonadales</taxon>
        <taxon>Sphingomonadaceae</taxon>
        <taxon>Sphingomonas</taxon>
    </lineage>
</organism>
<feature type="domain" description="HTH luxR-type" evidence="4">
    <location>
        <begin position="5"/>
        <end position="70"/>
    </location>
</feature>
<reference evidence="5 6" key="1">
    <citation type="submission" date="2017-09" db="EMBL/GenBank/DDBJ databases">
        <title>Sphingomonas panjinensis sp.nov., isolated from oil-contaminated soil.</title>
        <authorList>
            <person name="Wang L."/>
            <person name="Chen L."/>
        </authorList>
    </citation>
    <scope>NUCLEOTIDE SEQUENCE [LARGE SCALE GENOMIC DNA]</scope>
    <source>
        <strain evidence="5 6">FW-11</strain>
    </source>
</reference>
<dbReference type="InterPro" id="IPR036388">
    <property type="entry name" value="WH-like_DNA-bd_sf"/>
</dbReference>
<dbReference type="PRINTS" id="PR00038">
    <property type="entry name" value="HTHLUXR"/>
</dbReference>
<name>A0A2T5G074_9SPHN</name>
<dbReference type="CDD" id="cd06170">
    <property type="entry name" value="LuxR_C_like"/>
    <property type="match status" value="1"/>
</dbReference>
<comment type="caution">
    <text evidence="5">The sequence shown here is derived from an EMBL/GenBank/DDBJ whole genome shotgun (WGS) entry which is preliminary data.</text>
</comment>
<dbReference type="Gene3D" id="1.10.10.10">
    <property type="entry name" value="Winged helix-like DNA-binding domain superfamily/Winged helix DNA-binding domain"/>
    <property type="match status" value="1"/>
</dbReference>
<dbReference type="EMBL" id="NWBU01000005">
    <property type="protein sequence ID" value="PTQ12356.1"/>
    <property type="molecule type" value="Genomic_DNA"/>
</dbReference>
<gene>
    <name evidence="5" type="ORF">CLG96_07440</name>
</gene>
<keyword evidence="3" id="KW-0804">Transcription</keyword>
<evidence type="ECO:0000259" key="4">
    <source>
        <dbReference type="PROSITE" id="PS50043"/>
    </source>
</evidence>
<dbReference type="AlphaFoldDB" id="A0A2T5G074"/>
<keyword evidence="1" id="KW-0805">Transcription regulation</keyword>
<dbReference type="PROSITE" id="PS00622">
    <property type="entry name" value="HTH_LUXR_1"/>
    <property type="match status" value="1"/>
</dbReference>
<evidence type="ECO:0000256" key="1">
    <source>
        <dbReference type="ARBA" id="ARBA00023015"/>
    </source>
</evidence>
<proteinExistence type="predicted"/>
<evidence type="ECO:0000256" key="3">
    <source>
        <dbReference type="ARBA" id="ARBA00023163"/>
    </source>
</evidence>